<evidence type="ECO:0000313" key="4">
    <source>
        <dbReference type="Proteomes" id="UP000784294"/>
    </source>
</evidence>
<dbReference type="GO" id="GO:0019433">
    <property type="term" value="P:triglyceride catabolic process"/>
    <property type="evidence" value="ECO:0007669"/>
    <property type="project" value="TreeGrafter"/>
</dbReference>
<reference evidence="3" key="1">
    <citation type="submission" date="2018-11" db="EMBL/GenBank/DDBJ databases">
        <authorList>
            <consortium name="Pathogen Informatics"/>
        </authorList>
    </citation>
    <scope>NUCLEOTIDE SEQUENCE</scope>
</reference>
<organism evidence="3 4">
    <name type="scientific">Protopolystoma xenopodis</name>
    <dbReference type="NCBI Taxonomy" id="117903"/>
    <lineage>
        <taxon>Eukaryota</taxon>
        <taxon>Metazoa</taxon>
        <taxon>Spiralia</taxon>
        <taxon>Lophotrochozoa</taxon>
        <taxon>Platyhelminthes</taxon>
        <taxon>Monogenea</taxon>
        <taxon>Polyopisthocotylea</taxon>
        <taxon>Polystomatidea</taxon>
        <taxon>Polystomatidae</taxon>
        <taxon>Protopolystoma</taxon>
    </lineage>
</organism>
<proteinExistence type="predicted"/>
<dbReference type="Proteomes" id="UP000784294">
    <property type="component" value="Unassembled WGS sequence"/>
</dbReference>
<dbReference type="SUPFAM" id="SSF53474">
    <property type="entry name" value="alpha/beta-Hydrolases"/>
    <property type="match status" value="1"/>
</dbReference>
<feature type="domain" description="Alpha/beta hydrolase fold-3" evidence="2">
    <location>
        <begin position="121"/>
        <end position="182"/>
    </location>
</feature>
<keyword evidence="4" id="KW-1185">Reference proteome</keyword>
<evidence type="ECO:0000256" key="1">
    <source>
        <dbReference type="SAM" id="MobiDB-lite"/>
    </source>
</evidence>
<dbReference type="InterPro" id="IPR013094">
    <property type="entry name" value="AB_hydrolase_3"/>
</dbReference>
<name>A0A3S5C5U3_9PLAT</name>
<sequence length="235" mass="25732">MSSNSTASTDPDPSRSVLANGVSSTKDKPTPFFSSKMQKKHSLSFSFSSSNDTQTTIDRDSHSHGKPGLDAHSRDPPLSRRFRNFHNHSSRRPVIDSPACSSSYGACPLGMSKAIRVSFPQDSFISPYLMSDEQMAQMPPLSILACHFDPFLDDCIELAKHADRLGVLVNMRVLDHLPHAFLNFIYAGPEFQRGNSICIEMLKQLLRPDSKSSISGESKSGLFSSSSSNVVSTTS</sequence>
<dbReference type="OrthoDB" id="408631at2759"/>
<gene>
    <name evidence="3" type="ORF">PXEA_LOCUS30743</name>
</gene>
<dbReference type="InterPro" id="IPR029058">
    <property type="entry name" value="AB_hydrolase_fold"/>
</dbReference>
<dbReference type="EMBL" id="CAAALY010254564">
    <property type="protein sequence ID" value="VEL37303.1"/>
    <property type="molecule type" value="Genomic_DNA"/>
</dbReference>
<dbReference type="AlphaFoldDB" id="A0A3S5C5U3"/>
<dbReference type="GO" id="GO:0004771">
    <property type="term" value="F:sterol ester esterase activity"/>
    <property type="evidence" value="ECO:0007669"/>
    <property type="project" value="TreeGrafter"/>
</dbReference>
<evidence type="ECO:0000259" key="2">
    <source>
        <dbReference type="Pfam" id="PF07859"/>
    </source>
</evidence>
<dbReference type="Pfam" id="PF07859">
    <property type="entry name" value="Abhydrolase_3"/>
    <property type="match status" value="1"/>
</dbReference>
<dbReference type="PANTHER" id="PTHR23025">
    <property type="entry name" value="TRIACYLGLYCEROL LIPASE"/>
    <property type="match status" value="1"/>
</dbReference>
<accession>A0A3S5C5U3</accession>
<comment type="caution">
    <text evidence="3">The sequence shown here is derived from an EMBL/GenBank/DDBJ whole genome shotgun (WGS) entry which is preliminary data.</text>
</comment>
<feature type="compositionally biased region" description="Basic residues" evidence="1">
    <location>
        <begin position="80"/>
        <end position="90"/>
    </location>
</feature>
<dbReference type="Gene3D" id="3.40.50.1820">
    <property type="entry name" value="alpha/beta hydrolase"/>
    <property type="match status" value="1"/>
</dbReference>
<feature type="region of interest" description="Disordered" evidence="1">
    <location>
        <begin position="1"/>
        <end position="90"/>
    </location>
</feature>
<protein>
    <recommendedName>
        <fullName evidence="2">Alpha/beta hydrolase fold-3 domain-containing protein</fullName>
    </recommendedName>
</protein>
<feature type="compositionally biased region" description="Polar residues" evidence="1">
    <location>
        <begin position="1"/>
        <end position="11"/>
    </location>
</feature>
<dbReference type="GO" id="GO:0004806">
    <property type="term" value="F:triacylglycerol lipase activity"/>
    <property type="evidence" value="ECO:0007669"/>
    <property type="project" value="TreeGrafter"/>
</dbReference>
<evidence type="ECO:0000313" key="3">
    <source>
        <dbReference type="EMBL" id="VEL37303.1"/>
    </source>
</evidence>
<dbReference type="GO" id="GO:0005829">
    <property type="term" value="C:cytosol"/>
    <property type="evidence" value="ECO:0007669"/>
    <property type="project" value="TreeGrafter"/>
</dbReference>
<feature type="region of interest" description="Disordered" evidence="1">
    <location>
        <begin position="211"/>
        <end position="235"/>
    </location>
</feature>
<dbReference type="PANTHER" id="PTHR23025:SF3">
    <property type="entry name" value="HORMONE-SENSITIVE LIPASE"/>
    <property type="match status" value="1"/>
</dbReference>
<feature type="compositionally biased region" description="Basic and acidic residues" evidence="1">
    <location>
        <begin position="57"/>
        <end position="78"/>
    </location>
</feature>